<dbReference type="Gene3D" id="2.60.40.790">
    <property type="match status" value="1"/>
</dbReference>
<dbReference type="PANTHER" id="PTHR11527">
    <property type="entry name" value="HEAT-SHOCK PROTEIN 20 FAMILY MEMBER"/>
    <property type="match status" value="1"/>
</dbReference>
<accession>A0ABD0VB18</accession>
<dbReference type="Pfam" id="PF00011">
    <property type="entry name" value="HSP20"/>
    <property type="match status" value="1"/>
</dbReference>
<dbReference type="CDD" id="cd06472">
    <property type="entry name" value="ACD_ScHsp26_like"/>
    <property type="match status" value="1"/>
</dbReference>
<evidence type="ECO:0000256" key="2">
    <source>
        <dbReference type="PROSITE-ProRule" id="PRU00285"/>
    </source>
</evidence>
<protein>
    <recommendedName>
        <fullName evidence="4">SHSP domain-containing protein</fullName>
    </recommendedName>
</protein>
<sequence>MSLVRGCPFFASNHSNVFDPFSLDHWDPFGTCPFLKSFTSPISIDDSSPSPAFYARVDWKETPDAYVFKVDLPGLKREEVEVKLEDGRILHISGNRKREEEEKKTDTWHRIERSIGSFFRRFRLPGSAKASDVKAAMEDGVLTVTACKEEEEKKKKPEVRRIEISG</sequence>
<evidence type="ECO:0000313" key="5">
    <source>
        <dbReference type="EMBL" id="KAL0922337.1"/>
    </source>
</evidence>
<keyword evidence="1" id="KW-0346">Stress response</keyword>
<gene>
    <name evidence="5" type="ORF">M5K25_006314</name>
</gene>
<organism evidence="5 6">
    <name type="scientific">Dendrobium thyrsiflorum</name>
    <name type="common">Pinecone-like raceme dendrobium</name>
    <name type="synonym">Orchid</name>
    <dbReference type="NCBI Taxonomy" id="117978"/>
    <lineage>
        <taxon>Eukaryota</taxon>
        <taxon>Viridiplantae</taxon>
        <taxon>Streptophyta</taxon>
        <taxon>Embryophyta</taxon>
        <taxon>Tracheophyta</taxon>
        <taxon>Spermatophyta</taxon>
        <taxon>Magnoliopsida</taxon>
        <taxon>Liliopsida</taxon>
        <taxon>Asparagales</taxon>
        <taxon>Orchidaceae</taxon>
        <taxon>Epidendroideae</taxon>
        <taxon>Malaxideae</taxon>
        <taxon>Dendrobiinae</taxon>
        <taxon>Dendrobium</taxon>
    </lineage>
</organism>
<dbReference type="InterPro" id="IPR002068">
    <property type="entry name" value="A-crystallin/Hsp20_dom"/>
</dbReference>
<comment type="caution">
    <text evidence="5">The sequence shown here is derived from an EMBL/GenBank/DDBJ whole genome shotgun (WGS) entry which is preliminary data.</text>
</comment>
<name>A0ABD0VB18_DENTH</name>
<comment type="similarity">
    <text evidence="2 3">Belongs to the small heat shock protein (HSP20) family.</text>
</comment>
<dbReference type="InterPro" id="IPR031107">
    <property type="entry name" value="Small_HSP"/>
</dbReference>
<evidence type="ECO:0000313" key="6">
    <source>
        <dbReference type="Proteomes" id="UP001552299"/>
    </source>
</evidence>
<dbReference type="EMBL" id="JANQDX010000006">
    <property type="protein sequence ID" value="KAL0922337.1"/>
    <property type="molecule type" value="Genomic_DNA"/>
</dbReference>
<dbReference type="AlphaFoldDB" id="A0ABD0VB18"/>
<proteinExistence type="inferred from homology"/>
<dbReference type="PROSITE" id="PS01031">
    <property type="entry name" value="SHSP"/>
    <property type="match status" value="1"/>
</dbReference>
<feature type="domain" description="SHSP" evidence="4">
    <location>
        <begin position="48"/>
        <end position="165"/>
    </location>
</feature>
<evidence type="ECO:0000256" key="3">
    <source>
        <dbReference type="RuleBase" id="RU003616"/>
    </source>
</evidence>
<reference evidence="5 6" key="1">
    <citation type="journal article" date="2024" name="Plant Biotechnol. J.">
        <title>Dendrobium thyrsiflorum genome and its molecular insights into genes involved in important horticultural traits.</title>
        <authorList>
            <person name="Chen B."/>
            <person name="Wang J.Y."/>
            <person name="Zheng P.J."/>
            <person name="Li K.L."/>
            <person name="Liang Y.M."/>
            <person name="Chen X.F."/>
            <person name="Zhang C."/>
            <person name="Zhao X."/>
            <person name="He X."/>
            <person name="Zhang G.Q."/>
            <person name="Liu Z.J."/>
            <person name="Xu Q."/>
        </authorList>
    </citation>
    <scope>NUCLEOTIDE SEQUENCE [LARGE SCALE GENOMIC DNA]</scope>
    <source>
        <strain evidence="5">GZMU011</strain>
    </source>
</reference>
<evidence type="ECO:0000259" key="4">
    <source>
        <dbReference type="PROSITE" id="PS01031"/>
    </source>
</evidence>
<dbReference type="SUPFAM" id="SSF49764">
    <property type="entry name" value="HSP20-like chaperones"/>
    <property type="match status" value="1"/>
</dbReference>
<evidence type="ECO:0000256" key="1">
    <source>
        <dbReference type="ARBA" id="ARBA00023016"/>
    </source>
</evidence>
<dbReference type="Proteomes" id="UP001552299">
    <property type="component" value="Unassembled WGS sequence"/>
</dbReference>
<dbReference type="InterPro" id="IPR008978">
    <property type="entry name" value="HSP20-like_chaperone"/>
</dbReference>
<keyword evidence="6" id="KW-1185">Reference proteome</keyword>